<gene>
    <name evidence="1" type="ORF">APHACPA_1862</name>
</gene>
<sequence length="71" mass="8257">MCGFAAIPASLFMSFLQKCCCMDRFFRHCEKIYNSKLTKQSWEEFLRLPFSLTFARNDDLVSMPQCLAGMT</sequence>
<evidence type="ECO:0000313" key="2">
    <source>
        <dbReference type="Proteomes" id="UP000033556"/>
    </source>
</evidence>
<feature type="non-terminal residue" evidence="1">
    <location>
        <position position="71"/>
    </location>
</feature>
<dbReference type="PATRIC" id="fig|1359164.3.peg.1836"/>
<dbReference type="EMBL" id="LANR01000001">
    <property type="protein sequence ID" value="KJV62822.1"/>
    <property type="molecule type" value="Genomic_DNA"/>
</dbReference>
<protein>
    <submittedName>
        <fullName evidence="1">Uncharacterized protein</fullName>
    </submittedName>
</protein>
<proteinExistence type="predicted"/>
<comment type="caution">
    <text evidence="1">The sequence shown here is derived from an EMBL/GenBank/DDBJ whole genome shotgun (WGS) entry which is preliminary data.</text>
</comment>
<dbReference type="Proteomes" id="UP000033556">
    <property type="component" value="Unassembled WGS sequence"/>
</dbReference>
<evidence type="ECO:0000313" key="1">
    <source>
        <dbReference type="EMBL" id="KJV62822.1"/>
    </source>
</evidence>
<keyword evidence="2" id="KW-1185">Reference proteome</keyword>
<reference evidence="1 2" key="1">
    <citation type="submission" date="2015-01" db="EMBL/GenBank/DDBJ databases">
        <title>Genome Sequencing of Rickettsiales.</title>
        <authorList>
            <person name="Daugherty S.C."/>
            <person name="Su Q."/>
            <person name="Abolude K."/>
            <person name="Beier-Sexton M."/>
            <person name="Carlyon J.A."/>
            <person name="Carter R."/>
            <person name="Day N.P."/>
            <person name="Dumler S.J."/>
            <person name="Dyachenko V."/>
            <person name="Godinez A."/>
            <person name="Kurtti T.J."/>
            <person name="Lichay M."/>
            <person name="Mullins K.E."/>
            <person name="Ott S."/>
            <person name="Pappas-Brown V."/>
            <person name="Paris D.H."/>
            <person name="Patel P."/>
            <person name="Richards A.L."/>
            <person name="Sadzewicz L."/>
            <person name="Sears K."/>
            <person name="Seidman D."/>
            <person name="Sengamalay N."/>
            <person name="Stenos J."/>
            <person name="Tallon L.J."/>
            <person name="Vincent G."/>
            <person name="Fraser C.M."/>
            <person name="Munderloh U."/>
            <person name="Dunning-Hotopp J.C."/>
        </authorList>
    </citation>
    <scope>NUCLEOTIDE SEQUENCE [LARGE SCALE GENOMIC DNA]</scope>
    <source>
        <strain evidence="1 2">Ac/Pa</strain>
    </source>
</reference>
<organism evidence="1 2">
    <name type="scientific">Rickettsia amblyommatis str. Ac/Pa</name>
    <dbReference type="NCBI Taxonomy" id="1359164"/>
    <lineage>
        <taxon>Bacteria</taxon>
        <taxon>Pseudomonadati</taxon>
        <taxon>Pseudomonadota</taxon>
        <taxon>Alphaproteobacteria</taxon>
        <taxon>Rickettsiales</taxon>
        <taxon>Rickettsiaceae</taxon>
        <taxon>Rickettsieae</taxon>
        <taxon>Rickettsia</taxon>
        <taxon>spotted fever group</taxon>
    </lineage>
</organism>
<dbReference type="AlphaFoldDB" id="A0A0F3N564"/>
<accession>A0A0F3N564</accession>
<name>A0A0F3N564_RICAM</name>